<name>A0A2I0AA85_9ASPA</name>
<proteinExistence type="predicted"/>
<gene>
    <name evidence="3" type="ORF">AXF42_Ash020418</name>
</gene>
<keyword evidence="2" id="KW-0472">Membrane</keyword>
<dbReference type="STRING" id="1088818.A0A2I0AA85"/>
<evidence type="ECO:0000313" key="4">
    <source>
        <dbReference type="Proteomes" id="UP000236161"/>
    </source>
</evidence>
<dbReference type="PANTHER" id="PTHR36374">
    <property type="entry name" value="OS01G0969000 PROTEIN"/>
    <property type="match status" value="1"/>
</dbReference>
<sequence>MGSFADKVLHQDGGDENSKVVGENFGVNPPSMVFFPDAIHRRIELAPLKLEVEESAEDMSPQNMWQVYILGGFMFARWVWARWRERTRRSSKE</sequence>
<accession>A0A2I0AA85</accession>
<dbReference type="AlphaFoldDB" id="A0A2I0AA85"/>
<protein>
    <submittedName>
        <fullName evidence="3">Uncharacterized protein</fullName>
    </submittedName>
</protein>
<organism evidence="3 4">
    <name type="scientific">Apostasia shenzhenica</name>
    <dbReference type="NCBI Taxonomy" id="1088818"/>
    <lineage>
        <taxon>Eukaryota</taxon>
        <taxon>Viridiplantae</taxon>
        <taxon>Streptophyta</taxon>
        <taxon>Embryophyta</taxon>
        <taxon>Tracheophyta</taxon>
        <taxon>Spermatophyta</taxon>
        <taxon>Magnoliopsida</taxon>
        <taxon>Liliopsida</taxon>
        <taxon>Asparagales</taxon>
        <taxon>Orchidaceae</taxon>
        <taxon>Apostasioideae</taxon>
        <taxon>Apostasia</taxon>
    </lineage>
</organism>
<dbReference type="PANTHER" id="PTHR36374:SF1">
    <property type="entry name" value="OS01G0969000 PROTEIN"/>
    <property type="match status" value="1"/>
</dbReference>
<evidence type="ECO:0000313" key="3">
    <source>
        <dbReference type="EMBL" id="PKA52457.1"/>
    </source>
</evidence>
<keyword evidence="4" id="KW-1185">Reference proteome</keyword>
<evidence type="ECO:0000256" key="2">
    <source>
        <dbReference type="SAM" id="Phobius"/>
    </source>
</evidence>
<dbReference type="GO" id="GO:0009507">
    <property type="term" value="C:chloroplast"/>
    <property type="evidence" value="ECO:0007669"/>
    <property type="project" value="TreeGrafter"/>
</dbReference>
<dbReference type="Proteomes" id="UP000236161">
    <property type="component" value="Unassembled WGS sequence"/>
</dbReference>
<feature type="compositionally biased region" description="Basic and acidic residues" evidence="1">
    <location>
        <begin position="7"/>
        <end position="18"/>
    </location>
</feature>
<evidence type="ECO:0000256" key="1">
    <source>
        <dbReference type="SAM" id="MobiDB-lite"/>
    </source>
</evidence>
<keyword evidence="2" id="KW-1133">Transmembrane helix</keyword>
<dbReference type="OrthoDB" id="1892038at2759"/>
<reference evidence="3 4" key="1">
    <citation type="journal article" date="2017" name="Nature">
        <title>The Apostasia genome and the evolution of orchids.</title>
        <authorList>
            <person name="Zhang G.Q."/>
            <person name="Liu K.W."/>
            <person name="Li Z."/>
            <person name="Lohaus R."/>
            <person name="Hsiao Y.Y."/>
            <person name="Niu S.C."/>
            <person name="Wang J.Y."/>
            <person name="Lin Y.C."/>
            <person name="Xu Q."/>
            <person name="Chen L.J."/>
            <person name="Yoshida K."/>
            <person name="Fujiwara S."/>
            <person name="Wang Z.W."/>
            <person name="Zhang Y.Q."/>
            <person name="Mitsuda N."/>
            <person name="Wang M."/>
            <person name="Liu G.H."/>
            <person name="Pecoraro L."/>
            <person name="Huang H.X."/>
            <person name="Xiao X.J."/>
            <person name="Lin M."/>
            <person name="Wu X.Y."/>
            <person name="Wu W.L."/>
            <person name="Chen Y.Y."/>
            <person name="Chang S.B."/>
            <person name="Sakamoto S."/>
            <person name="Ohme-Takagi M."/>
            <person name="Yagi M."/>
            <person name="Zeng S.J."/>
            <person name="Shen C.Y."/>
            <person name="Yeh C.M."/>
            <person name="Luo Y.B."/>
            <person name="Tsai W.C."/>
            <person name="Van de Peer Y."/>
            <person name="Liu Z.J."/>
        </authorList>
    </citation>
    <scope>NUCLEOTIDE SEQUENCE [LARGE SCALE GENOMIC DNA]</scope>
    <source>
        <strain evidence="4">cv. Shenzhen</strain>
        <tissue evidence="3">Stem</tissue>
    </source>
</reference>
<keyword evidence="2" id="KW-0812">Transmembrane</keyword>
<feature type="transmembrane region" description="Helical" evidence="2">
    <location>
        <begin position="65"/>
        <end position="83"/>
    </location>
</feature>
<feature type="region of interest" description="Disordered" evidence="1">
    <location>
        <begin position="1"/>
        <end position="22"/>
    </location>
</feature>
<dbReference type="EMBL" id="KZ452004">
    <property type="protein sequence ID" value="PKA52457.1"/>
    <property type="molecule type" value="Genomic_DNA"/>
</dbReference>